<keyword evidence="18" id="KW-1185">Reference proteome</keyword>
<comment type="catalytic activity">
    <reaction evidence="13">
        <text>[(1-&gt;4)-beta-D-glucosyl]n+m + reduced acceptor + O2 = 4-dehydro-beta-D-glucosyl-[(1-&gt;4)-beta-D-glucosyl]n-1 + [(1-&gt;4)-beta-D-glucosyl]m + acceptor + H2O.</text>
        <dbReference type="EC" id="1.14.99.56"/>
    </reaction>
</comment>
<reference evidence="17 18" key="1">
    <citation type="submission" date="2017-10" db="EMBL/GenBank/DDBJ databases">
        <title>Comparative genomics in systemic dimorphic fungi from Ajellomycetaceae.</title>
        <authorList>
            <person name="Munoz J.F."/>
            <person name="Mcewen J.G."/>
            <person name="Clay O.K."/>
            <person name="Cuomo C.A."/>
        </authorList>
    </citation>
    <scope>NUCLEOTIDE SEQUENCE [LARGE SCALE GENOMIC DNA]</scope>
    <source>
        <strain evidence="17 18">UAMH5409</strain>
    </source>
</reference>
<name>A0A2B7WTX1_9EURO</name>
<evidence type="ECO:0000256" key="11">
    <source>
        <dbReference type="ARBA" id="ARBA00023326"/>
    </source>
</evidence>
<keyword evidence="7" id="KW-0186">Copper</keyword>
<dbReference type="GO" id="GO:0005576">
    <property type="term" value="C:extracellular region"/>
    <property type="evidence" value="ECO:0007669"/>
    <property type="project" value="UniProtKB-SubCell"/>
</dbReference>
<evidence type="ECO:0000256" key="4">
    <source>
        <dbReference type="ARBA" id="ARBA00022723"/>
    </source>
</evidence>
<gene>
    <name evidence="17" type="ORF">AJ79_08368</name>
</gene>
<evidence type="ECO:0000256" key="13">
    <source>
        <dbReference type="ARBA" id="ARBA00045077"/>
    </source>
</evidence>
<sequence length="239" mass="25336">MKSSILSSTVAVIFGATAVSAHGYVSSATLDGTEYAGYDPYQVNPPPERIFRKVPGNGPVEDLASVDLQCNGYQGSGSEPAVLTAPVTAGETQSLQWTTWPDSHRGPIITYMAKCPGECSEYEPGTDAVWFKIAEDGKRDDGSWASTPYTFTIPASLAPGNYIVRHELWALHAAWAYPGAQVYPSCFQVAVKGSGSATPSSDLVAFPGAYNADTPGVVYDIYQGTEPYVIPGPPVWTGA</sequence>
<comment type="subcellular location">
    <subcellularLocation>
        <location evidence="2">Secreted</location>
    </subcellularLocation>
</comment>
<evidence type="ECO:0000259" key="16">
    <source>
        <dbReference type="Pfam" id="PF03443"/>
    </source>
</evidence>
<organism evidence="17 18">
    <name type="scientific">Helicocarpus griseus UAMH5409</name>
    <dbReference type="NCBI Taxonomy" id="1447875"/>
    <lineage>
        <taxon>Eukaryota</taxon>
        <taxon>Fungi</taxon>
        <taxon>Dikarya</taxon>
        <taxon>Ascomycota</taxon>
        <taxon>Pezizomycotina</taxon>
        <taxon>Eurotiomycetes</taxon>
        <taxon>Eurotiomycetidae</taxon>
        <taxon>Onygenales</taxon>
        <taxon>Ajellomycetaceae</taxon>
        <taxon>Helicocarpus</taxon>
    </lineage>
</organism>
<feature type="domain" description="Auxiliary Activity family 9 catalytic" evidence="16">
    <location>
        <begin position="22"/>
        <end position="225"/>
    </location>
</feature>
<comment type="caution">
    <text evidence="17">The sequence shown here is derived from an EMBL/GenBank/DDBJ whole genome shotgun (WGS) entry which is preliminary data.</text>
</comment>
<evidence type="ECO:0000256" key="3">
    <source>
        <dbReference type="ARBA" id="ARBA00022525"/>
    </source>
</evidence>
<feature type="chain" id="PRO_5013333027" description="lytic cellulose monooxygenase (C4-dehydrogenating)" evidence="15">
    <location>
        <begin position="24"/>
        <end position="239"/>
    </location>
</feature>
<evidence type="ECO:0000256" key="2">
    <source>
        <dbReference type="ARBA" id="ARBA00004613"/>
    </source>
</evidence>
<evidence type="ECO:0000256" key="8">
    <source>
        <dbReference type="ARBA" id="ARBA00023033"/>
    </source>
</evidence>
<evidence type="ECO:0000256" key="10">
    <source>
        <dbReference type="ARBA" id="ARBA00023277"/>
    </source>
</evidence>
<dbReference type="EMBL" id="PDNB01000194">
    <property type="protein sequence ID" value="PGG99931.1"/>
    <property type="molecule type" value="Genomic_DNA"/>
</dbReference>
<feature type="signal peptide" evidence="15">
    <location>
        <begin position="1"/>
        <end position="23"/>
    </location>
</feature>
<dbReference type="InterPro" id="IPR049892">
    <property type="entry name" value="AA9"/>
</dbReference>
<evidence type="ECO:0000256" key="1">
    <source>
        <dbReference type="ARBA" id="ARBA00001973"/>
    </source>
</evidence>
<evidence type="ECO:0000256" key="15">
    <source>
        <dbReference type="SAM" id="SignalP"/>
    </source>
</evidence>
<dbReference type="Gene3D" id="2.70.50.70">
    <property type="match status" value="1"/>
</dbReference>
<dbReference type="STRING" id="1447875.A0A2B7WTX1"/>
<comment type="cofactor">
    <cofactor evidence="1">
        <name>Cu(2+)</name>
        <dbReference type="ChEBI" id="CHEBI:29036"/>
    </cofactor>
</comment>
<evidence type="ECO:0000256" key="14">
    <source>
        <dbReference type="ARBA" id="ARBA00047174"/>
    </source>
</evidence>
<keyword evidence="10" id="KW-0119">Carbohydrate metabolism</keyword>
<dbReference type="OrthoDB" id="4849160at2759"/>
<dbReference type="EC" id="1.14.99.56" evidence="14"/>
<evidence type="ECO:0000256" key="5">
    <source>
        <dbReference type="ARBA" id="ARBA00023001"/>
    </source>
</evidence>
<dbReference type="CDD" id="cd21175">
    <property type="entry name" value="LPMO_AA9"/>
    <property type="match status" value="1"/>
</dbReference>
<evidence type="ECO:0000256" key="9">
    <source>
        <dbReference type="ARBA" id="ARBA00023157"/>
    </source>
</evidence>
<keyword evidence="8" id="KW-0503">Monooxygenase</keyword>
<dbReference type="PANTHER" id="PTHR33353:SF6">
    <property type="entry name" value="ENDOGLUCANASE IV"/>
    <property type="match status" value="1"/>
</dbReference>
<dbReference type="Proteomes" id="UP000223968">
    <property type="component" value="Unassembled WGS sequence"/>
</dbReference>
<accession>A0A2B7WTX1</accession>
<keyword evidence="6" id="KW-0560">Oxidoreductase</keyword>
<dbReference type="GO" id="GO:0030245">
    <property type="term" value="P:cellulose catabolic process"/>
    <property type="evidence" value="ECO:0007669"/>
    <property type="project" value="UniProtKB-KW"/>
</dbReference>
<keyword evidence="15" id="KW-0732">Signal</keyword>
<evidence type="ECO:0000256" key="7">
    <source>
        <dbReference type="ARBA" id="ARBA00023008"/>
    </source>
</evidence>
<keyword evidence="11" id="KW-0624">Polysaccharide degradation</keyword>
<proteinExistence type="inferred from homology"/>
<protein>
    <recommendedName>
        <fullName evidence="14">lytic cellulose monooxygenase (C4-dehydrogenating)</fullName>
        <ecNumber evidence="14">1.14.99.56</ecNumber>
    </recommendedName>
</protein>
<keyword evidence="3" id="KW-0964">Secreted</keyword>
<keyword evidence="5" id="KW-0136">Cellulose degradation</keyword>
<evidence type="ECO:0000313" key="18">
    <source>
        <dbReference type="Proteomes" id="UP000223968"/>
    </source>
</evidence>
<keyword evidence="9" id="KW-1015">Disulfide bond</keyword>
<dbReference type="AlphaFoldDB" id="A0A2B7WTX1"/>
<dbReference type="GO" id="GO:0004497">
    <property type="term" value="F:monooxygenase activity"/>
    <property type="evidence" value="ECO:0007669"/>
    <property type="project" value="UniProtKB-KW"/>
</dbReference>
<evidence type="ECO:0000256" key="12">
    <source>
        <dbReference type="ARBA" id="ARBA00044502"/>
    </source>
</evidence>
<dbReference type="Pfam" id="PF03443">
    <property type="entry name" value="AA9"/>
    <property type="match status" value="1"/>
</dbReference>
<dbReference type="InterPro" id="IPR005103">
    <property type="entry name" value="AA9_LPMO"/>
</dbReference>
<dbReference type="GO" id="GO:0046872">
    <property type="term" value="F:metal ion binding"/>
    <property type="evidence" value="ECO:0007669"/>
    <property type="project" value="UniProtKB-KW"/>
</dbReference>
<comment type="similarity">
    <text evidence="12">Belongs to the polysaccharide monooxygenase AA9 family.</text>
</comment>
<keyword evidence="4" id="KW-0479">Metal-binding</keyword>
<evidence type="ECO:0000313" key="17">
    <source>
        <dbReference type="EMBL" id="PGG99931.1"/>
    </source>
</evidence>
<evidence type="ECO:0000256" key="6">
    <source>
        <dbReference type="ARBA" id="ARBA00023002"/>
    </source>
</evidence>
<dbReference type="PANTHER" id="PTHR33353">
    <property type="entry name" value="PUTATIVE (AFU_ORTHOLOGUE AFUA_1G12560)-RELATED"/>
    <property type="match status" value="1"/>
</dbReference>